<evidence type="ECO:0000256" key="5">
    <source>
        <dbReference type="ARBA" id="ARBA00022737"/>
    </source>
</evidence>
<keyword evidence="7" id="KW-0863">Zinc-finger</keyword>
<dbReference type="InterPro" id="IPR052608">
    <property type="entry name" value="U-box_domain_protein"/>
</dbReference>
<keyword evidence="5" id="KW-0677">Repeat</keyword>
<dbReference type="SUPFAM" id="SSF57850">
    <property type="entry name" value="RING/U-box"/>
    <property type="match status" value="1"/>
</dbReference>
<dbReference type="GO" id="GO:0016567">
    <property type="term" value="P:protein ubiquitination"/>
    <property type="evidence" value="ECO:0007669"/>
    <property type="project" value="UniProtKB-UniPathway"/>
</dbReference>
<evidence type="ECO:0000259" key="10">
    <source>
        <dbReference type="PROSITE" id="PS51698"/>
    </source>
</evidence>
<evidence type="ECO:0000256" key="7">
    <source>
        <dbReference type="PROSITE-ProRule" id="PRU00175"/>
    </source>
</evidence>
<feature type="domain" description="RING-type" evidence="9">
    <location>
        <begin position="263"/>
        <end position="302"/>
    </location>
</feature>
<reference evidence="11 12" key="1">
    <citation type="submission" date="2014-04" db="EMBL/GenBank/DDBJ databases">
        <authorList>
            <consortium name="International Citrus Genome Consortium"/>
            <person name="Gmitter F."/>
            <person name="Chen C."/>
            <person name="Farmerie W."/>
            <person name="Harkins T."/>
            <person name="Desany B."/>
            <person name="Mohiuddin M."/>
            <person name="Kodira C."/>
            <person name="Borodovsky M."/>
            <person name="Lomsadze A."/>
            <person name="Burns P."/>
            <person name="Jenkins J."/>
            <person name="Prochnik S."/>
            <person name="Shu S."/>
            <person name="Chapman J."/>
            <person name="Pitluck S."/>
            <person name="Schmutz J."/>
            <person name="Rokhsar D."/>
        </authorList>
    </citation>
    <scope>NUCLEOTIDE SEQUENCE</scope>
</reference>
<dbReference type="PaxDb" id="2711-XP_006487585.1"/>
<dbReference type="GO" id="GO:0008270">
    <property type="term" value="F:zinc ion binding"/>
    <property type="evidence" value="ECO:0007669"/>
    <property type="project" value="UniProtKB-KW"/>
</dbReference>
<keyword evidence="7" id="KW-0479">Metal-binding</keyword>
<keyword evidence="12" id="KW-1185">Reference proteome</keyword>
<dbReference type="SMART" id="SM00504">
    <property type="entry name" value="Ubox"/>
    <property type="match status" value="1"/>
</dbReference>
<dbReference type="Gene3D" id="1.25.10.10">
    <property type="entry name" value="Leucine-rich Repeat Variant"/>
    <property type="match status" value="3"/>
</dbReference>
<dbReference type="UniPathway" id="UPA00143"/>
<evidence type="ECO:0000256" key="2">
    <source>
        <dbReference type="ARBA" id="ARBA00004906"/>
    </source>
</evidence>
<organism evidence="11 12">
    <name type="scientific">Citrus sinensis</name>
    <name type="common">Sweet orange</name>
    <name type="synonym">Citrus aurantium var. sinensis</name>
    <dbReference type="NCBI Taxonomy" id="2711"/>
    <lineage>
        <taxon>Eukaryota</taxon>
        <taxon>Viridiplantae</taxon>
        <taxon>Streptophyta</taxon>
        <taxon>Embryophyta</taxon>
        <taxon>Tracheophyta</taxon>
        <taxon>Spermatophyta</taxon>
        <taxon>Magnoliopsida</taxon>
        <taxon>eudicotyledons</taxon>
        <taxon>Gunneridae</taxon>
        <taxon>Pentapetalae</taxon>
        <taxon>rosids</taxon>
        <taxon>malvids</taxon>
        <taxon>Sapindales</taxon>
        <taxon>Rutaceae</taxon>
        <taxon>Aurantioideae</taxon>
        <taxon>Citrus</taxon>
    </lineage>
</organism>
<dbReference type="EMBL" id="KK786134">
    <property type="protein sequence ID" value="KDO40107.1"/>
    <property type="molecule type" value="Genomic_DNA"/>
</dbReference>
<keyword evidence="7" id="KW-0862">Zinc</keyword>
<dbReference type="Pfam" id="PF04564">
    <property type="entry name" value="U-box"/>
    <property type="match status" value="1"/>
</dbReference>
<dbReference type="STRING" id="2711.A0A067DM72"/>
<comment type="catalytic activity">
    <reaction evidence="1">
        <text>S-ubiquitinyl-[E2 ubiquitin-conjugating enzyme]-L-cysteine + [acceptor protein]-L-lysine = [E2 ubiquitin-conjugating enzyme]-L-cysteine + N(6)-ubiquitinyl-[acceptor protein]-L-lysine.</text>
        <dbReference type="EC" id="2.3.2.27"/>
    </reaction>
</comment>
<keyword evidence="6" id="KW-0833">Ubl conjugation pathway</keyword>
<name>A0A067DM72_CITSI</name>
<evidence type="ECO:0000259" key="9">
    <source>
        <dbReference type="PROSITE" id="PS50089"/>
    </source>
</evidence>
<dbReference type="InterPro" id="IPR001841">
    <property type="entry name" value="Znf_RING"/>
</dbReference>
<keyword evidence="4" id="KW-0808">Transferase</keyword>
<dbReference type="SMR" id="A0A067DM72"/>
<dbReference type="AlphaFoldDB" id="A0A067DM72"/>
<dbReference type="PANTHER" id="PTHR45958:SF11">
    <property type="entry name" value="RING-TYPE E3 UBIQUITIN TRANSFERASE"/>
    <property type="match status" value="1"/>
</dbReference>
<dbReference type="GO" id="GO:0061630">
    <property type="term" value="F:ubiquitin protein ligase activity"/>
    <property type="evidence" value="ECO:0007669"/>
    <property type="project" value="UniProtKB-EC"/>
</dbReference>
<dbReference type="PROSITE" id="PS50089">
    <property type="entry name" value="ZF_RING_2"/>
    <property type="match status" value="1"/>
</dbReference>
<sequence length="1028" mass="114304">MDFDVGIEDVGIAVLQELWNRVALQAVDIASETRDVVLGKDSLQGFSRTIGELSTLMQSLDVKKIESVIGLEFTKAALETLGAQLREAHNIIDDYKSRSRLRLLLQSNSVLSRMQHLAREIAITISSFQLVNLEIALNLKAMTDQIVDSLRSMEFQSVAAAEAIASEIERSALQNNKNRENALELLRKIAEAVGASVNASLVQTELELLKQEKEELEAEKKQAEALQLTQLMQLLYSTELVRRPQDEAIPTYCQVYPIESLVCPLCNELMEDPVAIVCGHSFERKAIQEHFQRGGKNCPTCRQELLSLDLMPNLSLRSSIEEWKQREIDLRFQNAIIKINSDDQSRRKSALEEMKNIMELPQYAEKAAKAGLIPKLVEFLKDTRLSTEAILKCLYFLAKYSDIHKEAIVEAGAVRRIVKQICKGETMPEAIEVLSELTKRETLGEKIGNTKDCITIMVSLLHNNNPNLSQKAHDVLQNLSHNTHFAVKMAEAGYFQPFVACFNRGSQETRALMASALRNMRLDESSIKTLKDRQFIHNVIQMLSSNSPVCKSACLKCIKTLIAHSKMVKHLLLDPATIPLLLGLIQFVRSDPHLKHEAAEILALMVGGCQHPQFELHHGLQELQSEHNVNVFLQLIANTERETKIQFLHLLVKLCYKSEKVRNLIESNNDAITQLFSSLDSDQPVVRRWAMRLIHCISEGNPNGVPLPPSPGKETAINTVAAIFTCSPDVEERSLAAGIISQLPKDDIYVDEVLCKSEALKAIHEVICSMDGRHNGIRTPACQDASLLEIALAALLHFTDPTKPELQRQVGKLEVYPSLIRVLSTGSSLAKQRAASALADLSQSTSVSVSNATLTAKQTKTLMPMFDMTKLLLSMSWCCSSWGDHQSSCSVHGAACSPRETFCLVKADAVKPLVRNLNDMESGVAEAALTALETLLADHSTLSHAIAVIVDSQGVLAILQVLEKGSLSAKTKALDLFQMIQKHTRITDTLLQRSERILIQLLDDDALKKKVALVLMQMNIIPHQSSYF</sequence>
<dbReference type="EC" id="2.3.2.27" evidence="3"/>
<gene>
    <name evidence="11" type="ORF">CISIN_1g001690mg</name>
</gene>
<dbReference type="Gene3D" id="3.30.40.10">
    <property type="entry name" value="Zinc/RING finger domain, C3HC4 (zinc finger)"/>
    <property type="match status" value="1"/>
</dbReference>
<dbReference type="InterPro" id="IPR016024">
    <property type="entry name" value="ARM-type_fold"/>
</dbReference>
<evidence type="ECO:0000256" key="1">
    <source>
        <dbReference type="ARBA" id="ARBA00000900"/>
    </source>
</evidence>
<proteinExistence type="predicted"/>
<evidence type="ECO:0000256" key="8">
    <source>
        <dbReference type="SAM" id="Coils"/>
    </source>
</evidence>
<dbReference type="PANTHER" id="PTHR45958">
    <property type="entry name" value="RING-TYPE E3 UBIQUITIN TRANSFERASE"/>
    <property type="match status" value="1"/>
</dbReference>
<dbReference type="InterPro" id="IPR013083">
    <property type="entry name" value="Znf_RING/FYVE/PHD"/>
</dbReference>
<comment type="pathway">
    <text evidence="2">Protein modification; protein ubiquitination.</text>
</comment>
<protein>
    <recommendedName>
        <fullName evidence="3">RING-type E3 ubiquitin transferase</fullName>
        <ecNumber evidence="3">2.3.2.27</ecNumber>
    </recommendedName>
</protein>
<keyword evidence="8" id="KW-0175">Coiled coil</keyword>
<evidence type="ECO:0000313" key="12">
    <source>
        <dbReference type="Proteomes" id="UP000027120"/>
    </source>
</evidence>
<feature type="domain" description="U-box" evidence="10">
    <location>
        <begin position="256"/>
        <end position="330"/>
    </location>
</feature>
<dbReference type="Proteomes" id="UP000027120">
    <property type="component" value="Unassembled WGS sequence"/>
</dbReference>
<dbReference type="PROSITE" id="PS51698">
    <property type="entry name" value="U_BOX"/>
    <property type="match status" value="1"/>
</dbReference>
<evidence type="ECO:0000256" key="3">
    <source>
        <dbReference type="ARBA" id="ARBA00012483"/>
    </source>
</evidence>
<dbReference type="eggNOG" id="KOG0167">
    <property type="taxonomic scope" value="Eukaryota"/>
</dbReference>
<dbReference type="InterPro" id="IPR003613">
    <property type="entry name" value="Ubox_domain"/>
</dbReference>
<dbReference type="InterPro" id="IPR000225">
    <property type="entry name" value="Armadillo"/>
</dbReference>
<feature type="coiled-coil region" evidence="8">
    <location>
        <begin position="199"/>
        <end position="231"/>
    </location>
</feature>
<dbReference type="InterPro" id="IPR011989">
    <property type="entry name" value="ARM-like"/>
</dbReference>
<dbReference type="SUPFAM" id="SSF48371">
    <property type="entry name" value="ARM repeat"/>
    <property type="match status" value="2"/>
</dbReference>
<evidence type="ECO:0000256" key="6">
    <source>
        <dbReference type="ARBA" id="ARBA00022786"/>
    </source>
</evidence>
<accession>A0A067DM72</accession>
<dbReference type="SMART" id="SM00185">
    <property type="entry name" value="ARM"/>
    <property type="match status" value="7"/>
</dbReference>
<evidence type="ECO:0000256" key="4">
    <source>
        <dbReference type="ARBA" id="ARBA00022679"/>
    </source>
</evidence>
<evidence type="ECO:0000313" key="11">
    <source>
        <dbReference type="EMBL" id="KDO40107.1"/>
    </source>
</evidence>